<evidence type="ECO:0000256" key="3">
    <source>
        <dbReference type="ARBA" id="ARBA00022603"/>
    </source>
</evidence>
<evidence type="ECO:0000313" key="12">
    <source>
        <dbReference type="Proteomes" id="UP000198779"/>
    </source>
</evidence>
<dbReference type="InterPro" id="IPR051537">
    <property type="entry name" value="DNA_Adenine_Mtase"/>
</dbReference>
<reference evidence="12" key="1">
    <citation type="submission" date="2016-10" db="EMBL/GenBank/DDBJ databases">
        <authorList>
            <person name="Varghese N."/>
            <person name="Submissions S."/>
        </authorList>
    </citation>
    <scope>NUCLEOTIDE SEQUENCE [LARGE SCALE GENOMIC DNA]</scope>
    <source>
        <strain evidence="12">BP1-148</strain>
    </source>
</reference>
<dbReference type="PANTHER" id="PTHR42933:SF4">
    <property type="entry name" value="TYPE I RESTRICTION ENZYME ECOKI METHYLASE SUBUNIT"/>
    <property type="match status" value="1"/>
</dbReference>
<evidence type="ECO:0000256" key="8">
    <source>
        <dbReference type="SAM" id="Coils"/>
    </source>
</evidence>
<keyword evidence="6" id="KW-0680">Restriction system</keyword>
<evidence type="ECO:0000256" key="2">
    <source>
        <dbReference type="ARBA" id="ARBA00011900"/>
    </source>
</evidence>
<sequence length="584" mass="67590">MHYINTLRNILMAFESKFKAIDNTLHHDDGCSTALDYVEQSSWVLFLKYFDDLEKTREQAAELEEKTYERIIAGEYQWNEWAMPLDNEGNYDVKRALVGDDLIEFVNQNLFPYLQNFTEKYDVDTIEYKVGIIFTNIKNKISSGYNLRDVIERVDELKFQTAENRHEMTQIYEDRLKQMGNAGRNGGEYYTPRPLIRTIVKSINPQIGETVYDGACGSAGFLCEAYTYMHEKVTNASEEETLQTKTFYGKELKGLAYIIAMMNMILHGVQSPNIIRTNTLTENLSNITPSEQKNVILANPPFGGSEREEVQQNFPIKSSETAYMFMQHFMRMLKAGGRAGIVIKNTFLSNGDAKLLRKKLLEECNLHTILDLPSGVFTGAGVKTVVLFFTKGEPTEKIWYYQLDKHFTKTQPLTEDDLADFLKLQQTKADSENSWTLDIASLGEDYDLSVKNPHKVEEVDERTPGEIFKSLVKLEDRAAELMEKLGWTLWPEDEDDGLFGEYLSEDEDEDEDSINYIVKYRLTEEEKREYAVLEKQVDELEAKRVGVSEEEQNRLRHKIMELFAKMEDITDRYQKDVYSEEDEA</sequence>
<evidence type="ECO:0000256" key="7">
    <source>
        <dbReference type="ARBA" id="ARBA00047942"/>
    </source>
</evidence>
<dbReference type="SUPFAM" id="SSF53335">
    <property type="entry name" value="S-adenosyl-L-methionine-dependent methyltransferases"/>
    <property type="match status" value="1"/>
</dbReference>
<evidence type="ECO:0000259" key="10">
    <source>
        <dbReference type="Pfam" id="PF12161"/>
    </source>
</evidence>
<dbReference type="Proteomes" id="UP000198779">
    <property type="component" value="Unassembled WGS sequence"/>
</dbReference>
<gene>
    <name evidence="11" type="ORF">SAMN04487901_11275</name>
</gene>
<dbReference type="GO" id="GO:0032259">
    <property type="term" value="P:methylation"/>
    <property type="evidence" value="ECO:0007669"/>
    <property type="project" value="UniProtKB-KW"/>
</dbReference>
<dbReference type="Pfam" id="PF02384">
    <property type="entry name" value="N6_Mtase"/>
    <property type="match status" value="1"/>
</dbReference>
<keyword evidence="4" id="KW-0808">Transferase</keyword>
<keyword evidence="12" id="KW-1185">Reference proteome</keyword>
<accession>A0A1G7Y5S3</accession>
<comment type="similarity">
    <text evidence="1">Belongs to the N(4)/N(6)-methyltransferase family.</text>
</comment>
<keyword evidence="3" id="KW-0489">Methyltransferase</keyword>
<dbReference type="InterPro" id="IPR002052">
    <property type="entry name" value="DNA_methylase_N6_adenine_CS"/>
</dbReference>
<dbReference type="EMBL" id="FNCQ01000012">
    <property type="protein sequence ID" value="SDG91717.1"/>
    <property type="molecule type" value="Genomic_DNA"/>
</dbReference>
<dbReference type="GO" id="GO:0009007">
    <property type="term" value="F:site-specific DNA-methyltransferase (adenine-specific) activity"/>
    <property type="evidence" value="ECO:0007669"/>
    <property type="project" value="UniProtKB-EC"/>
</dbReference>
<dbReference type="Pfam" id="PF12161">
    <property type="entry name" value="HsdM_N"/>
    <property type="match status" value="1"/>
</dbReference>
<feature type="domain" description="N6 adenine-specific DNA methyltransferase N-terminal" evidence="10">
    <location>
        <begin position="23"/>
        <end position="153"/>
    </location>
</feature>
<dbReference type="PROSITE" id="PS00092">
    <property type="entry name" value="N6_MTASE"/>
    <property type="match status" value="1"/>
</dbReference>
<dbReference type="InterPro" id="IPR029063">
    <property type="entry name" value="SAM-dependent_MTases_sf"/>
</dbReference>
<dbReference type="Gene3D" id="1.20.1260.30">
    <property type="match status" value="1"/>
</dbReference>
<keyword evidence="5" id="KW-0949">S-adenosyl-L-methionine</keyword>
<dbReference type="PRINTS" id="PR00507">
    <property type="entry name" value="N12N6MTFRASE"/>
</dbReference>
<dbReference type="GO" id="GO:0003677">
    <property type="term" value="F:DNA binding"/>
    <property type="evidence" value="ECO:0007669"/>
    <property type="project" value="InterPro"/>
</dbReference>
<evidence type="ECO:0000259" key="9">
    <source>
        <dbReference type="Pfam" id="PF02384"/>
    </source>
</evidence>
<organism evidence="11 12">
    <name type="scientific">Prevotella communis</name>
    <dbReference type="NCBI Taxonomy" id="2913614"/>
    <lineage>
        <taxon>Bacteria</taxon>
        <taxon>Pseudomonadati</taxon>
        <taxon>Bacteroidota</taxon>
        <taxon>Bacteroidia</taxon>
        <taxon>Bacteroidales</taxon>
        <taxon>Prevotellaceae</taxon>
        <taxon>Prevotella</taxon>
    </lineage>
</organism>
<dbReference type="EC" id="2.1.1.72" evidence="2"/>
<dbReference type="InterPro" id="IPR022749">
    <property type="entry name" value="D12N6_MeTrfase_N"/>
</dbReference>
<dbReference type="GO" id="GO:0008170">
    <property type="term" value="F:N-methyltransferase activity"/>
    <property type="evidence" value="ECO:0007669"/>
    <property type="project" value="InterPro"/>
</dbReference>
<dbReference type="AlphaFoldDB" id="A0A1G7Y5S3"/>
<feature type="domain" description="DNA methylase adenine-specific" evidence="9">
    <location>
        <begin position="165"/>
        <end position="461"/>
    </location>
</feature>
<keyword evidence="8" id="KW-0175">Coiled coil</keyword>
<dbReference type="InterPro" id="IPR038333">
    <property type="entry name" value="T1MK-like_N_sf"/>
</dbReference>
<proteinExistence type="inferred from homology"/>
<dbReference type="InterPro" id="IPR003356">
    <property type="entry name" value="DNA_methylase_A-5"/>
</dbReference>
<evidence type="ECO:0000256" key="4">
    <source>
        <dbReference type="ARBA" id="ARBA00022679"/>
    </source>
</evidence>
<dbReference type="STRING" id="645274.SAMN04487901_11275"/>
<name>A0A1G7Y5S3_9BACT</name>
<dbReference type="PANTHER" id="PTHR42933">
    <property type="entry name" value="SLR6095 PROTEIN"/>
    <property type="match status" value="1"/>
</dbReference>
<comment type="catalytic activity">
    <reaction evidence="7">
        <text>a 2'-deoxyadenosine in DNA + S-adenosyl-L-methionine = an N(6)-methyl-2'-deoxyadenosine in DNA + S-adenosyl-L-homocysteine + H(+)</text>
        <dbReference type="Rhea" id="RHEA:15197"/>
        <dbReference type="Rhea" id="RHEA-COMP:12418"/>
        <dbReference type="Rhea" id="RHEA-COMP:12419"/>
        <dbReference type="ChEBI" id="CHEBI:15378"/>
        <dbReference type="ChEBI" id="CHEBI:57856"/>
        <dbReference type="ChEBI" id="CHEBI:59789"/>
        <dbReference type="ChEBI" id="CHEBI:90615"/>
        <dbReference type="ChEBI" id="CHEBI:90616"/>
        <dbReference type="EC" id="2.1.1.72"/>
    </reaction>
</comment>
<protein>
    <recommendedName>
        <fullName evidence="2">site-specific DNA-methyltransferase (adenine-specific)</fullName>
        <ecNumber evidence="2">2.1.1.72</ecNumber>
    </recommendedName>
</protein>
<evidence type="ECO:0000313" key="11">
    <source>
        <dbReference type="EMBL" id="SDG91717.1"/>
    </source>
</evidence>
<evidence type="ECO:0000256" key="6">
    <source>
        <dbReference type="ARBA" id="ARBA00022747"/>
    </source>
</evidence>
<dbReference type="GO" id="GO:0009307">
    <property type="term" value="P:DNA restriction-modification system"/>
    <property type="evidence" value="ECO:0007669"/>
    <property type="project" value="UniProtKB-KW"/>
</dbReference>
<evidence type="ECO:0000256" key="5">
    <source>
        <dbReference type="ARBA" id="ARBA00022691"/>
    </source>
</evidence>
<feature type="coiled-coil region" evidence="8">
    <location>
        <begin position="523"/>
        <end position="550"/>
    </location>
</feature>
<evidence type="ECO:0000256" key="1">
    <source>
        <dbReference type="ARBA" id="ARBA00006594"/>
    </source>
</evidence>
<dbReference type="Gene3D" id="3.40.50.150">
    <property type="entry name" value="Vaccinia Virus protein VP39"/>
    <property type="match status" value="1"/>
</dbReference>